<feature type="region of interest" description="Disordered" evidence="2">
    <location>
        <begin position="84"/>
        <end position="120"/>
    </location>
</feature>
<evidence type="ECO:0000313" key="4">
    <source>
        <dbReference type="Proteomes" id="UP000515728"/>
    </source>
</evidence>
<evidence type="ECO:0000256" key="2">
    <source>
        <dbReference type="SAM" id="MobiDB-lite"/>
    </source>
</evidence>
<gene>
    <name evidence="3" type="ORF">H6H00_06475</name>
</gene>
<keyword evidence="4" id="KW-1185">Reference proteome</keyword>
<evidence type="ECO:0000313" key="3">
    <source>
        <dbReference type="EMBL" id="QNG53597.1"/>
    </source>
</evidence>
<feature type="region of interest" description="Disordered" evidence="2">
    <location>
        <begin position="134"/>
        <end position="192"/>
    </location>
</feature>
<dbReference type="RefSeq" id="WP_185720424.1">
    <property type="nucleotide sequence ID" value="NZ_BAAAWI010000001.1"/>
</dbReference>
<sequence length="344" mass="33322">MMRTDDARETTGMTAPGALTEQDVVAVRESAAAGKPVTVWFTEAAVGVPAGRSAKVSAVGDASEGDFIQVKPAGSRDTMFCSPNELTLTRPARRSATAPAATGKAATGKAATGKAATGKAATGKATAVAAAAGPGPATRAAAPDGAPVRPAAARGATPGAGASTSTPRPAAGSGPATSTAATPTAGAPTAGAATSTAVTAGAATAGAATAGEATSTGRSGPAGSAPAASGRAGSAADLARAGTPVPTTRPARVRAARPSGMTVTLEATPEGEWSVEVRVGTKRVVPAVPVPAADLATAARSLPPAVAEAIESSLEGARQRQRDRVEQLRSELDAAQRVLDQLDV</sequence>
<evidence type="ECO:0000256" key="1">
    <source>
        <dbReference type="SAM" id="Coils"/>
    </source>
</evidence>
<dbReference type="AlphaFoldDB" id="A0A7G7MLD6"/>
<accession>A0A7G7MLD6</accession>
<dbReference type="Proteomes" id="UP000515728">
    <property type="component" value="Chromosome"/>
</dbReference>
<feature type="compositionally biased region" description="Low complexity" evidence="2">
    <location>
        <begin position="86"/>
        <end position="120"/>
    </location>
</feature>
<dbReference type="InterPro" id="IPR046282">
    <property type="entry name" value="DUF6319"/>
</dbReference>
<dbReference type="Pfam" id="PF19844">
    <property type="entry name" value="DUF6319"/>
    <property type="match status" value="1"/>
</dbReference>
<keyword evidence="1" id="KW-0175">Coiled coil</keyword>
<organism evidence="3 4">
    <name type="scientific">Pseudonocardia petroleophila</name>
    <dbReference type="NCBI Taxonomy" id="37331"/>
    <lineage>
        <taxon>Bacteria</taxon>
        <taxon>Bacillati</taxon>
        <taxon>Actinomycetota</taxon>
        <taxon>Actinomycetes</taxon>
        <taxon>Pseudonocardiales</taxon>
        <taxon>Pseudonocardiaceae</taxon>
        <taxon>Pseudonocardia</taxon>
    </lineage>
</organism>
<dbReference type="KEGG" id="ppel:H6H00_06475"/>
<protein>
    <recommendedName>
        <fullName evidence="5">Translation initiation factor</fullName>
    </recommendedName>
</protein>
<feature type="coiled-coil region" evidence="1">
    <location>
        <begin position="311"/>
        <end position="338"/>
    </location>
</feature>
<feature type="compositionally biased region" description="Low complexity" evidence="2">
    <location>
        <begin position="209"/>
        <end position="250"/>
    </location>
</feature>
<name>A0A7G7MLD6_9PSEU</name>
<feature type="compositionally biased region" description="Low complexity" evidence="2">
    <location>
        <begin position="134"/>
        <end position="162"/>
    </location>
</feature>
<reference evidence="3 4" key="1">
    <citation type="submission" date="2020-08" db="EMBL/GenBank/DDBJ databases">
        <authorList>
            <person name="Mo P."/>
        </authorList>
    </citation>
    <scope>NUCLEOTIDE SEQUENCE [LARGE SCALE GENOMIC DNA]</scope>
    <source>
        <strain evidence="3 4">CGMCC 4.1532</strain>
    </source>
</reference>
<feature type="compositionally biased region" description="Low complexity" evidence="2">
    <location>
        <begin position="169"/>
        <end position="192"/>
    </location>
</feature>
<dbReference type="EMBL" id="CP060131">
    <property type="protein sequence ID" value="QNG53597.1"/>
    <property type="molecule type" value="Genomic_DNA"/>
</dbReference>
<proteinExistence type="predicted"/>
<evidence type="ECO:0008006" key="5">
    <source>
        <dbReference type="Google" id="ProtNLM"/>
    </source>
</evidence>
<feature type="region of interest" description="Disordered" evidence="2">
    <location>
        <begin position="209"/>
        <end position="259"/>
    </location>
</feature>